<proteinExistence type="predicted"/>
<dbReference type="EMBL" id="PTQR01000064">
    <property type="protein sequence ID" value="TKX22679.1"/>
    <property type="molecule type" value="Genomic_DNA"/>
</dbReference>
<feature type="compositionally biased region" description="Basic and acidic residues" evidence="1">
    <location>
        <begin position="44"/>
        <end position="57"/>
    </location>
</feature>
<sequence length="232" mass="26554">MGTKRSATDTSDRPAKKTKKPFSVGPANLPDGQWKRRNQRIKRSLIDKAKLRKDYTKLKAQQTDEPAPARELRYYEEADAEAEAAAAAAAEPTSEEGGDEVEEEADKAQDAKPEPSNAPHPDRQILMDREPSPPRVPERNGRRDGAFERRERRPRAVPFAREAREAAQRKKEAEERREARERAMREREQKMEERERFRRAMAKARTGGKNGQRKLGRESGVLLEKVKRIMGS</sequence>
<dbReference type="Proteomes" id="UP000308133">
    <property type="component" value="Unassembled WGS sequence"/>
</dbReference>
<evidence type="ECO:0000256" key="1">
    <source>
        <dbReference type="SAM" id="MobiDB-lite"/>
    </source>
</evidence>
<reference evidence="2 3" key="1">
    <citation type="submission" date="2018-02" db="EMBL/GenBank/DDBJ databases">
        <title>Draft genome sequences of Elsinoe sp., causing black scab on jojoba.</title>
        <authorList>
            <person name="Stodart B."/>
            <person name="Jeffress S."/>
            <person name="Ash G."/>
            <person name="Arun Chinnappa K."/>
        </authorList>
    </citation>
    <scope>NUCLEOTIDE SEQUENCE [LARGE SCALE GENOMIC DNA]</scope>
    <source>
        <strain evidence="2 3">Hillstone_2</strain>
    </source>
</reference>
<comment type="caution">
    <text evidence="2">The sequence shown here is derived from an EMBL/GenBank/DDBJ whole genome shotgun (WGS) entry which is preliminary data.</text>
</comment>
<dbReference type="PANTHER" id="PTHR41805:SF1">
    <property type="entry name" value="RRNA-PROCESSING PROTEIN FYV7"/>
    <property type="match status" value="1"/>
</dbReference>
<feature type="region of interest" description="Disordered" evidence="1">
    <location>
        <begin position="1"/>
        <end position="196"/>
    </location>
</feature>
<evidence type="ECO:0000313" key="3">
    <source>
        <dbReference type="Proteomes" id="UP000308133"/>
    </source>
</evidence>
<feature type="compositionally biased region" description="Acidic residues" evidence="1">
    <location>
        <begin position="93"/>
        <end position="105"/>
    </location>
</feature>
<evidence type="ECO:0008006" key="4">
    <source>
        <dbReference type="Google" id="ProtNLM"/>
    </source>
</evidence>
<feature type="compositionally biased region" description="Basic and acidic residues" evidence="1">
    <location>
        <begin position="1"/>
        <end position="15"/>
    </location>
</feature>
<evidence type="ECO:0000313" key="2">
    <source>
        <dbReference type="EMBL" id="TKX22679.1"/>
    </source>
</evidence>
<dbReference type="PANTHER" id="PTHR41805">
    <property type="entry name" value="EXPRESSED PROTEIN"/>
    <property type="match status" value="1"/>
</dbReference>
<gene>
    <name evidence="2" type="ORF">C1H76_5133</name>
</gene>
<dbReference type="AlphaFoldDB" id="A0A4U7AWS3"/>
<accession>A0A4U7AWS3</accession>
<feature type="compositionally biased region" description="Basic and acidic residues" evidence="1">
    <location>
        <begin position="120"/>
        <end position="151"/>
    </location>
</feature>
<feature type="compositionally biased region" description="Basic and acidic residues" evidence="1">
    <location>
        <begin position="67"/>
        <end position="76"/>
    </location>
</feature>
<name>A0A4U7AWS3_9PEZI</name>
<organism evidence="2 3">
    <name type="scientific">Elsinoe australis</name>
    <dbReference type="NCBI Taxonomy" id="40998"/>
    <lineage>
        <taxon>Eukaryota</taxon>
        <taxon>Fungi</taxon>
        <taxon>Dikarya</taxon>
        <taxon>Ascomycota</taxon>
        <taxon>Pezizomycotina</taxon>
        <taxon>Dothideomycetes</taxon>
        <taxon>Dothideomycetidae</taxon>
        <taxon>Myriangiales</taxon>
        <taxon>Elsinoaceae</taxon>
        <taxon>Elsinoe</taxon>
    </lineage>
</organism>
<feature type="compositionally biased region" description="Basic and acidic residues" evidence="1">
    <location>
        <begin position="161"/>
        <end position="196"/>
    </location>
</feature>
<protein>
    <recommendedName>
        <fullName evidence="4">rRNA-processing protein FYV7</fullName>
    </recommendedName>
</protein>